<evidence type="ECO:0000259" key="2">
    <source>
        <dbReference type="Pfam" id="PF00465"/>
    </source>
</evidence>
<dbReference type="AlphaFoldDB" id="A0A842JBM5"/>
<dbReference type="InterPro" id="IPR001670">
    <property type="entry name" value="ADH_Fe/GldA"/>
</dbReference>
<reference evidence="4 5" key="1">
    <citation type="submission" date="2020-08" db="EMBL/GenBank/DDBJ databases">
        <authorList>
            <person name="Liu C."/>
            <person name="Sun Q."/>
        </authorList>
    </citation>
    <scope>NUCLEOTIDE SEQUENCE [LARGE SCALE GENOMIC DNA]</scope>
    <source>
        <strain evidence="4 5">N22</strain>
    </source>
</reference>
<proteinExistence type="predicted"/>
<dbReference type="InterPro" id="IPR056798">
    <property type="entry name" value="ADH_Fe_C"/>
</dbReference>
<feature type="domain" description="Alcohol dehydrogenase iron-type/glycerol dehydrogenase GldA" evidence="2">
    <location>
        <begin position="9"/>
        <end position="175"/>
    </location>
</feature>
<dbReference type="GO" id="GO:1990362">
    <property type="term" value="F:butanol dehydrogenase (NAD+) activity"/>
    <property type="evidence" value="ECO:0007669"/>
    <property type="project" value="InterPro"/>
</dbReference>
<dbReference type="EMBL" id="JACMSE010000004">
    <property type="protein sequence ID" value="MBC2889273.1"/>
    <property type="molecule type" value="Genomic_DNA"/>
</dbReference>
<dbReference type="Gene3D" id="1.20.1090.10">
    <property type="entry name" value="Dehydroquinate synthase-like - alpha domain"/>
    <property type="match status" value="1"/>
</dbReference>
<dbReference type="Pfam" id="PF00465">
    <property type="entry name" value="Fe-ADH"/>
    <property type="match status" value="1"/>
</dbReference>
<dbReference type="Proteomes" id="UP000587396">
    <property type="component" value="Unassembled WGS sequence"/>
</dbReference>
<organism evidence="4 5">
    <name type="scientific">Gordonibacter massiliensis</name>
    <name type="common">ex Traore et al. 2017</name>
    <dbReference type="NCBI Taxonomy" id="1841863"/>
    <lineage>
        <taxon>Bacteria</taxon>
        <taxon>Bacillati</taxon>
        <taxon>Actinomycetota</taxon>
        <taxon>Coriobacteriia</taxon>
        <taxon>Eggerthellales</taxon>
        <taxon>Eggerthellaceae</taxon>
        <taxon>Gordonibacter</taxon>
    </lineage>
</organism>
<dbReference type="PANTHER" id="PTHR43633">
    <property type="entry name" value="ALCOHOL DEHYDROGENASE YQHD"/>
    <property type="match status" value="1"/>
</dbReference>
<evidence type="ECO:0000259" key="3">
    <source>
        <dbReference type="Pfam" id="PF25137"/>
    </source>
</evidence>
<dbReference type="GO" id="GO:0005829">
    <property type="term" value="C:cytosol"/>
    <property type="evidence" value="ECO:0007669"/>
    <property type="project" value="TreeGrafter"/>
</dbReference>
<name>A0A842JBM5_9ACTN</name>
<dbReference type="PANTHER" id="PTHR43633:SF1">
    <property type="entry name" value="ALCOHOL DEHYDROGENASE YQHD"/>
    <property type="match status" value="1"/>
</dbReference>
<dbReference type="SUPFAM" id="SSF56796">
    <property type="entry name" value="Dehydroquinate synthase-like"/>
    <property type="match status" value="1"/>
</dbReference>
<dbReference type="CDD" id="cd08187">
    <property type="entry name" value="BDH"/>
    <property type="match status" value="1"/>
</dbReference>
<gene>
    <name evidence="4" type="ORF">H7313_07920</name>
</gene>
<dbReference type="GO" id="GO:0008106">
    <property type="term" value="F:alcohol dehydrogenase (NADP+) activity"/>
    <property type="evidence" value="ECO:0007669"/>
    <property type="project" value="TreeGrafter"/>
</dbReference>
<evidence type="ECO:0000313" key="4">
    <source>
        <dbReference type="EMBL" id="MBC2889273.1"/>
    </source>
</evidence>
<dbReference type="Pfam" id="PF25137">
    <property type="entry name" value="ADH_Fe_C"/>
    <property type="match status" value="1"/>
</dbReference>
<protein>
    <submittedName>
        <fullName evidence="4">Iron-containing alcohol dehydrogenase</fullName>
    </submittedName>
</protein>
<comment type="caution">
    <text evidence="4">The sequence shown here is derived from an EMBL/GenBank/DDBJ whole genome shotgun (WGS) entry which is preliminary data.</text>
</comment>
<sequence>MNDFIFHNPDKVYFGKDQLRRLPEELAAFGTKVLMVYGGGSIKRSGLYDEMRGLLEGAGMQMFELAGVEPNPRHTTANRGAALCKENGIDVVLAVGGGSAIDCAKGVAAAAKTEDGDVWPLVAGGVWVTDALPVVAVLTNAATGSEMDAWGVITNWETNEKIGLGGSALIPRAAFENPELSYTLPPYQTACGAFDIFNHVLDNYYLAGEATFDVVMEMQEAVMRAVVKWAPVALAEPENYEARANLMWASSLALNTILDAGTVHACACHAMEHELSAYYDITHGHGLAILTPRWLEYILNEQTAPAIYRLGTAVFGVEEGLAPEEGARKAIECVSGFAFNTLGLESTLSHFGIDDAHFEDMAKHACADGEIPGLRSLSVDDVVNIFKMCR</sequence>
<dbReference type="FunFam" id="3.40.50.1970:FF:000003">
    <property type="entry name" value="Alcohol dehydrogenase, iron-containing"/>
    <property type="match status" value="1"/>
</dbReference>
<evidence type="ECO:0000313" key="5">
    <source>
        <dbReference type="Proteomes" id="UP000587396"/>
    </source>
</evidence>
<keyword evidence="5" id="KW-1185">Reference proteome</keyword>
<dbReference type="GO" id="GO:0046872">
    <property type="term" value="F:metal ion binding"/>
    <property type="evidence" value="ECO:0007669"/>
    <property type="project" value="InterPro"/>
</dbReference>
<dbReference type="Gene3D" id="3.40.50.1970">
    <property type="match status" value="1"/>
</dbReference>
<dbReference type="InterPro" id="IPR044731">
    <property type="entry name" value="BDH-like"/>
</dbReference>
<dbReference type="RefSeq" id="WP_185905124.1">
    <property type="nucleotide sequence ID" value="NZ_JACMSE010000004.1"/>
</dbReference>
<keyword evidence="1" id="KW-0560">Oxidoreductase</keyword>
<feature type="domain" description="Fe-containing alcohol dehydrogenase-like C-terminal" evidence="3">
    <location>
        <begin position="189"/>
        <end position="387"/>
    </location>
</feature>
<evidence type="ECO:0000256" key="1">
    <source>
        <dbReference type="ARBA" id="ARBA00023002"/>
    </source>
</evidence>
<dbReference type="GO" id="GO:1990002">
    <property type="term" value="F:methylglyoxal reductase (NADPH) (acetol producing) activity"/>
    <property type="evidence" value="ECO:0007669"/>
    <property type="project" value="TreeGrafter"/>
</dbReference>
<accession>A0A842JBM5</accession>